<dbReference type="InterPro" id="IPR000276">
    <property type="entry name" value="GPCR_Rhodpsn"/>
</dbReference>
<dbReference type="PANTHER" id="PTHR24228:SF59">
    <property type="entry name" value="NEUROPEPTIDE RECEPTOR 15"/>
    <property type="match status" value="1"/>
</dbReference>
<evidence type="ECO:0000256" key="3">
    <source>
        <dbReference type="ARBA" id="ARBA00022692"/>
    </source>
</evidence>
<evidence type="ECO:0000256" key="2">
    <source>
        <dbReference type="ARBA" id="ARBA00022475"/>
    </source>
</evidence>
<protein>
    <recommendedName>
        <fullName evidence="10">G-protein coupled receptors family 1 profile domain-containing protein</fullName>
    </recommendedName>
</protein>
<dbReference type="EMBL" id="CALNXI010000589">
    <property type="protein sequence ID" value="CAH3029725.1"/>
    <property type="molecule type" value="Genomic_DNA"/>
</dbReference>
<feature type="transmembrane region" description="Helical" evidence="9">
    <location>
        <begin position="50"/>
        <end position="72"/>
    </location>
</feature>
<dbReference type="SUPFAM" id="SSF81321">
    <property type="entry name" value="Family A G protein-coupled receptor-like"/>
    <property type="match status" value="1"/>
</dbReference>
<comment type="caution">
    <text evidence="11">The sequence shown here is derived from an EMBL/GenBank/DDBJ whole genome shotgun (WGS) entry which is preliminary data.</text>
</comment>
<evidence type="ECO:0000256" key="5">
    <source>
        <dbReference type="ARBA" id="ARBA00023040"/>
    </source>
</evidence>
<name>A0ABN8MJE2_9CNID</name>
<evidence type="ECO:0000256" key="9">
    <source>
        <dbReference type="SAM" id="Phobius"/>
    </source>
</evidence>
<organism evidence="11 12">
    <name type="scientific">Porites evermanni</name>
    <dbReference type="NCBI Taxonomy" id="104178"/>
    <lineage>
        <taxon>Eukaryota</taxon>
        <taxon>Metazoa</taxon>
        <taxon>Cnidaria</taxon>
        <taxon>Anthozoa</taxon>
        <taxon>Hexacorallia</taxon>
        <taxon>Scleractinia</taxon>
        <taxon>Fungiina</taxon>
        <taxon>Poritidae</taxon>
        <taxon>Porites</taxon>
    </lineage>
</organism>
<feature type="transmembrane region" description="Helical" evidence="9">
    <location>
        <begin position="226"/>
        <end position="246"/>
    </location>
</feature>
<feature type="transmembrane region" description="Helical" evidence="9">
    <location>
        <begin position="181"/>
        <end position="205"/>
    </location>
</feature>
<feature type="transmembrane region" description="Helical" evidence="9">
    <location>
        <begin position="131"/>
        <end position="151"/>
    </location>
</feature>
<proteinExistence type="predicted"/>
<dbReference type="CDD" id="cd00637">
    <property type="entry name" value="7tm_classA_rhodopsin-like"/>
    <property type="match status" value="1"/>
</dbReference>
<sequence>MQQHYEQWVATTAFVSPLYILTFVLGSLGNGMVIYSYATDQTIHRTFHFLITNLAIADLIMCLLFTPILFIYRVYAKAELISYTPVCEISLFLSMVSISMMYFLFPLLAYHRKDAMLRPQQPRLNLAQTRLVVFFFWFLSTFAGGLMILMARREFGSGDPTPKLYRCLLINQSLDRYAKIFLGYSATLYGLSIAVTAVLYLHIFRTLGTNIEGVNGSADERHVTKLCFWVAIVYTAFWTPFLLVQLGGVFGNYTELHFNLHGCSSGIGVIGSAVNPLLYAIMHPYYRAKLRDLFNRLTCRSG</sequence>
<accession>A0ABN8MJE2</accession>
<evidence type="ECO:0000256" key="8">
    <source>
        <dbReference type="ARBA" id="ARBA00023224"/>
    </source>
</evidence>
<keyword evidence="6 9" id="KW-0472">Membrane</keyword>
<dbReference type="Pfam" id="PF00001">
    <property type="entry name" value="7tm_1"/>
    <property type="match status" value="1"/>
</dbReference>
<dbReference type="Gene3D" id="1.20.1070.10">
    <property type="entry name" value="Rhodopsin 7-helix transmembrane proteins"/>
    <property type="match status" value="1"/>
</dbReference>
<keyword evidence="12" id="KW-1185">Reference proteome</keyword>
<keyword evidence="3 9" id="KW-0812">Transmembrane</keyword>
<feature type="domain" description="G-protein coupled receptors family 1 profile" evidence="10">
    <location>
        <begin position="29"/>
        <end position="279"/>
    </location>
</feature>
<evidence type="ECO:0000256" key="6">
    <source>
        <dbReference type="ARBA" id="ARBA00023136"/>
    </source>
</evidence>
<evidence type="ECO:0000256" key="4">
    <source>
        <dbReference type="ARBA" id="ARBA00022989"/>
    </source>
</evidence>
<feature type="transmembrane region" description="Helical" evidence="9">
    <location>
        <begin position="18"/>
        <end position="38"/>
    </location>
</feature>
<dbReference type="Proteomes" id="UP001159427">
    <property type="component" value="Unassembled WGS sequence"/>
</dbReference>
<reference evidence="11 12" key="1">
    <citation type="submission" date="2022-05" db="EMBL/GenBank/DDBJ databases">
        <authorList>
            <consortium name="Genoscope - CEA"/>
            <person name="William W."/>
        </authorList>
    </citation>
    <scope>NUCLEOTIDE SEQUENCE [LARGE SCALE GENOMIC DNA]</scope>
</reference>
<evidence type="ECO:0000256" key="1">
    <source>
        <dbReference type="ARBA" id="ARBA00004651"/>
    </source>
</evidence>
<evidence type="ECO:0000313" key="11">
    <source>
        <dbReference type="EMBL" id="CAH3029725.1"/>
    </source>
</evidence>
<feature type="transmembrane region" description="Helical" evidence="9">
    <location>
        <begin position="258"/>
        <end position="281"/>
    </location>
</feature>
<evidence type="ECO:0000259" key="10">
    <source>
        <dbReference type="PROSITE" id="PS50262"/>
    </source>
</evidence>
<gene>
    <name evidence="11" type="ORF">PEVE_00036623</name>
</gene>
<dbReference type="InterPro" id="IPR017452">
    <property type="entry name" value="GPCR_Rhodpsn_7TM"/>
</dbReference>
<keyword evidence="8" id="KW-0807">Transducer</keyword>
<keyword evidence="2" id="KW-1003">Cell membrane</keyword>
<evidence type="ECO:0000313" key="12">
    <source>
        <dbReference type="Proteomes" id="UP001159427"/>
    </source>
</evidence>
<keyword evidence="7" id="KW-0675">Receptor</keyword>
<keyword evidence="4 9" id="KW-1133">Transmembrane helix</keyword>
<comment type="subcellular location">
    <subcellularLocation>
        <location evidence="1">Cell membrane</location>
        <topology evidence="1">Multi-pass membrane protein</topology>
    </subcellularLocation>
</comment>
<evidence type="ECO:0000256" key="7">
    <source>
        <dbReference type="ARBA" id="ARBA00023170"/>
    </source>
</evidence>
<feature type="transmembrane region" description="Helical" evidence="9">
    <location>
        <begin position="92"/>
        <end position="110"/>
    </location>
</feature>
<keyword evidence="5" id="KW-0297">G-protein coupled receptor</keyword>
<dbReference type="PRINTS" id="PR00237">
    <property type="entry name" value="GPCRRHODOPSN"/>
</dbReference>
<dbReference type="PROSITE" id="PS50262">
    <property type="entry name" value="G_PROTEIN_RECEP_F1_2"/>
    <property type="match status" value="1"/>
</dbReference>
<dbReference type="PANTHER" id="PTHR24228">
    <property type="entry name" value="B2 BRADYKININ RECEPTOR/ANGIOTENSIN II RECEPTOR"/>
    <property type="match status" value="1"/>
</dbReference>